<proteinExistence type="predicted"/>
<evidence type="ECO:0000313" key="1">
    <source>
        <dbReference type="EMBL" id="MPN23001.1"/>
    </source>
</evidence>
<dbReference type="EMBL" id="VSSQ01071387">
    <property type="protein sequence ID" value="MPN23001.1"/>
    <property type="molecule type" value="Genomic_DNA"/>
</dbReference>
<gene>
    <name evidence="1" type="ORF">SDC9_170386</name>
</gene>
<dbReference type="AlphaFoldDB" id="A0A645G7W9"/>
<accession>A0A645G7W9</accession>
<organism evidence="1">
    <name type="scientific">bioreactor metagenome</name>
    <dbReference type="NCBI Taxonomy" id="1076179"/>
    <lineage>
        <taxon>unclassified sequences</taxon>
        <taxon>metagenomes</taxon>
        <taxon>ecological metagenomes</taxon>
    </lineage>
</organism>
<name>A0A645G7W9_9ZZZZ</name>
<protein>
    <submittedName>
        <fullName evidence="1">Uncharacterized protein</fullName>
    </submittedName>
</protein>
<reference evidence="1" key="1">
    <citation type="submission" date="2019-08" db="EMBL/GenBank/DDBJ databases">
        <authorList>
            <person name="Kucharzyk K."/>
            <person name="Murdoch R.W."/>
            <person name="Higgins S."/>
            <person name="Loffler F."/>
        </authorList>
    </citation>
    <scope>NUCLEOTIDE SEQUENCE</scope>
</reference>
<sequence>MHHHLTLGIRKRQHGGHGVEVRDLNRLSHRYILRLNIGGGGVKRNALSHFTLKPLEAPLKSVQVLGSIASGFLHEFQFVNDRGAFTFGAGQDAPGFFLCFAFGIGFA</sequence>
<comment type="caution">
    <text evidence="1">The sequence shown here is derived from an EMBL/GenBank/DDBJ whole genome shotgun (WGS) entry which is preliminary data.</text>
</comment>